<evidence type="ECO:0000259" key="5">
    <source>
        <dbReference type="PROSITE" id="PS51077"/>
    </source>
</evidence>
<feature type="region of interest" description="Disordered" evidence="4">
    <location>
        <begin position="1"/>
        <end position="21"/>
    </location>
</feature>
<evidence type="ECO:0000313" key="8">
    <source>
        <dbReference type="Proteomes" id="UP000664761"/>
    </source>
</evidence>
<accession>A0ABS3F3S0</accession>
<feature type="domain" description="HTH iclR-type" evidence="5">
    <location>
        <begin position="19"/>
        <end position="80"/>
    </location>
</feature>
<dbReference type="InterPro" id="IPR036390">
    <property type="entry name" value="WH_DNA-bd_sf"/>
</dbReference>
<dbReference type="SMART" id="SM00346">
    <property type="entry name" value="HTH_ICLR"/>
    <property type="match status" value="1"/>
</dbReference>
<reference evidence="7 8" key="1">
    <citation type="submission" date="2021-03" db="EMBL/GenBank/DDBJ databases">
        <title>Sneathiella sp. CAU 1612 isolated from Kang Won-do.</title>
        <authorList>
            <person name="Kim W."/>
        </authorList>
    </citation>
    <scope>NUCLEOTIDE SEQUENCE [LARGE SCALE GENOMIC DNA]</scope>
    <source>
        <strain evidence="7 8">CAU 1612</strain>
    </source>
</reference>
<proteinExistence type="predicted"/>
<evidence type="ECO:0000256" key="4">
    <source>
        <dbReference type="SAM" id="MobiDB-lite"/>
    </source>
</evidence>
<dbReference type="RefSeq" id="WP_207043293.1">
    <property type="nucleotide sequence ID" value="NZ_JAFLNC010000002.1"/>
</dbReference>
<dbReference type="InterPro" id="IPR005471">
    <property type="entry name" value="Tscrpt_reg_IclR_N"/>
</dbReference>
<dbReference type="Gene3D" id="1.10.10.10">
    <property type="entry name" value="Winged helix-like DNA-binding domain superfamily/Winged helix DNA-binding domain"/>
    <property type="match status" value="1"/>
</dbReference>
<feature type="domain" description="IclR-ED" evidence="6">
    <location>
        <begin position="81"/>
        <end position="265"/>
    </location>
</feature>
<dbReference type="Gene3D" id="3.30.450.40">
    <property type="match status" value="1"/>
</dbReference>
<dbReference type="InterPro" id="IPR014757">
    <property type="entry name" value="Tscrpt_reg_IclR_C"/>
</dbReference>
<dbReference type="SUPFAM" id="SSF55781">
    <property type="entry name" value="GAF domain-like"/>
    <property type="match status" value="1"/>
</dbReference>
<dbReference type="InterPro" id="IPR029016">
    <property type="entry name" value="GAF-like_dom_sf"/>
</dbReference>
<name>A0ABS3F3S0_9PROT</name>
<dbReference type="SUPFAM" id="SSF46785">
    <property type="entry name" value="Winged helix' DNA-binding domain"/>
    <property type="match status" value="1"/>
</dbReference>
<comment type="caution">
    <text evidence="7">The sequence shown here is derived from an EMBL/GenBank/DDBJ whole genome shotgun (WGS) entry which is preliminary data.</text>
</comment>
<keyword evidence="2" id="KW-0238">DNA-binding</keyword>
<feature type="compositionally biased region" description="Basic and acidic residues" evidence="4">
    <location>
        <begin position="1"/>
        <end position="14"/>
    </location>
</feature>
<keyword evidence="3" id="KW-0804">Transcription</keyword>
<dbReference type="Proteomes" id="UP000664761">
    <property type="component" value="Unassembled WGS sequence"/>
</dbReference>
<evidence type="ECO:0000256" key="3">
    <source>
        <dbReference type="ARBA" id="ARBA00023163"/>
    </source>
</evidence>
<dbReference type="Pfam" id="PF09339">
    <property type="entry name" value="HTH_IclR"/>
    <property type="match status" value="1"/>
</dbReference>
<dbReference type="PANTHER" id="PTHR30136">
    <property type="entry name" value="HELIX-TURN-HELIX TRANSCRIPTIONAL REGULATOR, ICLR FAMILY"/>
    <property type="match status" value="1"/>
</dbReference>
<evidence type="ECO:0000256" key="2">
    <source>
        <dbReference type="ARBA" id="ARBA00023125"/>
    </source>
</evidence>
<sequence length="274" mass="29419">MAPDGQNRKPEKSASRGGPQSVGRIFSILESLASMDTGATLSQLAISASAPKTSLVGLLAGLTEEGCVSRDENGRYYLGPRFITLAMRAVSGREFLKLARPTLVDLARETGETAVIAALNHEGDMVTYLDKVESTNSIRYSVPIGENRELYCTVGGKLLLAFFESERLETYLRSHKRKRYTETTLTGKSEIKAALEKIRQEGIARTSDEQVHGSSGLAGPIYSNTGEVIAAILIAGPSERMRANAAQNEKLVIRAAKECTVATGGVPIDSTLPT</sequence>
<dbReference type="PROSITE" id="PS51077">
    <property type="entry name" value="HTH_ICLR"/>
    <property type="match status" value="1"/>
</dbReference>
<gene>
    <name evidence="7" type="ORF">J0X12_06060</name>
</gene>
<protein>
    <submittedName>
        <fullName evidence="7">IclR family transcriptional regulator</fullName>
    </submittedName>
</protein>
<organism evidence="7 8">
    <name type="scientific">Sneathiella sedimenti</name>
    <dbReference type="NCBI Taxonomy" id="2816034"/>
    <lineage>
        <taxon>Bacteria</taxon>
        <taxon>Pseudomonadati</taxon>
        <taxon>Pseudomonadota</taxon>
        <taxon>Alphaproteobacteria</taxon>
        <taxon>Sneathiellales</taxon>
        <taxon>Sneathiellaceae</taxon>
        <taxon>Sneathiella</taxon>
    </lineage>
</organism>
<dbReference type="InterPro" id="IPR050707">
    <property type="entry name" value="HTH_MetabolicPath_Reg"/>
</dbReference>
<keyword evidence="1" id="KW-0805">Transcription regulation</keyword>
<dbReference type="InterPro" id="IPR036388">
    <property type="entry name" value="WH-like_DNA-bd_sf"/>
</dbReference>
<dbReference type="EMBL" id="JAFLNC010000002">
    <property type="protein sequence ID" value="MBO0333165.1"/>
    <property type="molecule type" value="Genomic_DNA"/>
</dbReference>
<dbReference type="PROSITE" id="PS51078">
    <property type="entry name" value="ICLR_ED"/>
    <property type="match status" value="1"/>
</dbReference>
<dbReference type="PANTHER" id="PTHR30136:SF24">
    <property type="entry name" value="HTH-TYPE TRANSCRIPTIONAL REPRESSOR ALLR"/>
    <property type="match status" value="1"/>
</dbReference>
<evidence type="ECO:0000259" key="6">
    <source>
        <dbReference type="PROSITE" id="PS51078"/>
    </source>
</evidence>
<evidence type="ECO:0000313" key="7">
    <source>
        <dbReference type="EMBL" id="MBO0333165.1"/>
    </source>
</evidence>
<keyword evidence="8" id="KW-1185">Reference proteome</keyword>
<evidence type="ECO:0000256" key="1">
    <source>
        <dbReference type="ARBA" id="ARBA00023015"/>
    </source>
</evidence>
<dbReference type="Pfam" id="PF01614">
    <property type="entry name" value="IclR_C"/>
    <property type="match status" value="1"/>
</dbReference>